<reference evidence="9" key="1">
    <citation type="submission" date="2025-08" db="UniProtKB">
        <authorList>
            <consortium name="RefSeq"/>
        </authorList>
    </citation>
    <scope>IDENTIFICATION</scope>
    <source>
        <tissue evidence="9">Blood</tissue>
    </source>
</reference>
<dbReference type="InterPro" id="IPR043216">
    <property type="entry name" value="PAP-like"/>
</dbReference>
<evidence type="ECO:0000256" key="5">
    <source>
        <dbReference type="ARBA" id="ARBA00023136"/>
    </source>
</evidence>
<proteinExistence type="inferred from homology"/>
<protein>
    <submittedName>
        <fullName evidence="9">Phospholipid phosphatase 2-like</fullName>
    </submittedName>
</protein>
<gene>
    <name evidence="9" type="primary">LOC116546373</name>
</gene>
<dbReference type="PANTHER" id="PTHR10165">
    <property type="entry name" value="LIPID PHOSPHATE PHOSPHATASE"/>
    <property type="match status" value="1"/>
</dbReference>
<evidence type="ECO:0000256" key="6">
    <source>
        <dbReference type="SAM" id="Phobius"/>
    </source>
</evidence>
<accession>A0A6J3HDE8</accession>
<feature type="transmembrane region" description="Helical" evidence="6">
    <location>
        <begin position="82"/>
        <end position="101"/>
    </location>
</feature>
<dbReference type="InterPro" id="IPR000326">
    <property type="entry name" value="PAP2/HPO"/>
</dbReference>
<keyword evidence="3 6" id="KW-0812">Transmembrane</keyword>
<keyword evidence="4 6" id="KW-1133">Transmembrane helix</keyword>
<comment type="similarity">
    <text evidence="2">Belongs to the PA-phosphatase related phosphoesterase family.</text>
</comment>
<feature type="transmembrane region" description="Helical" evidence="6">
    <location>
        <begin position="113"/>
        <end position="131"/>
    </location>
</feature>
<feature type="domain" description="Phosphatidic acid phosphatase type 2/haloperoxidase" evidence="7">
    <location>
        <begin position="21"/>
        <end position="128"/>
    </location>
</feature>
<feature type="transmembrane region" description="Helical" evidence="6">
    <location>
        <begin position="50"/>
        <end position="70"/>
    </location>
</feature>
<dbReference type="AlphaFoldDB" id="A0A6J3HDE8"/>
<evidence type="ECO:0000259" key="7">
    <source>
        <dbReference type="SMART" id="SM00014"/>
    </source>
</evidence>
<evidence type="ECO:0000313" key="9">
    <source>
        <dbReference type="RefSeq" id="XP_032128538.1"/>
    </source>
</evidence>
<evidence type="ECO:0000256" key="3">
    <source>
        <dbReference type="ARBA" id="ARBA00022692"/>
    </source>
</evidence>
<dbReference type="InterPro" id="IPR036938">
    <property type="entry name" value="PAP2/HPO_sf"/>
</dbReference>
<dbReference type="RefSeq" id="XP_032128538.1">
    <property type="nucleotide sequence ID" value="XM_032272647.1"/>
</dbReference>
<dbReference type="SMART" id="SM00014">
    <property type="entry name" value="acidPPc"/>
    <property type="match status" value="1"/>
</dbReference>
<dbReference type="SUPFAM" id="SSF48317">
    <property type="entry name" value="Acid phosphatase/Vanadium-dependent haloperoxidase"/>
    <property type="match status" value="1"/>
</dbReference>
<dbReference type="GO" id="GO:0046839">
    <property type="term" value="P:phospholipid dephosphorylation"/>
    <property type="evidence" value="ECO:0007669"/>
    <property type="project" value="TreeGrafter"/>
</dbReference>
<comment type="subcellular location">
    <subcellularLocation>
        <location evidence="1">Membrane</location>
        <topology evidence="1">Multi-pass membrane protein</topology>
    </subcellularLocation>
</comment>
<dbReference type="Pfam" id="PF01569">
    <property type="entry name" value="PAP2"/>
    <property type="match status" value="1"/>
</dbReference>
<keyword evidence="8" id="KW-1185">Reference proteome</keyword>
<dbReference type="Gene3D" id="1.20.144.10">
    <property type="entry name" value="Phosphatidic acid phosphatase type 2/haloperoxidase"/>
    <property type="match status" value="1"/>
</dbReference>
<evidence type="ECO:0000313" key="8">
    <source>
        <dbReference type="Proteomes" id="UP000504640"/>
    </source>
</evidence>
<dbReference type="PANTHER" id="PTHR10165:SF25">
    <property type="entry name" value="PHOSPHOLIPID PHOSPHATASE 2"/>
    <property type="match status" value="1"/>
</dbReference>
<evidence type="ECO:0000256" key="2">
    <source>
        <dbReference type="ARBA" id="ARBA00008816"/>
    </source>
</evidence>
<dbReference type="GO" id="GO:0007165">
    <property type="term" value="P:signal transduction"/>
    <property type="evidence" value="ECO:0007669"/>
    <property type="project" value="TreeGrafter"/>
</dbReference>
<feature type="non-terminal residue" evidence="9">
    <location>
        <position position="1"/>
    </location>
</feature>
<name>A0A6J3HDE8_SAPAP</name>
<dbReference type="GO" id="GO:0005886">
    <property type="term" value="C:plasma membrane"/>
    <property type="evidence" value="ECO:0007669"/>
    <property type="project" value="TreeGrafter"/>
</dbReference>
<dbReference type="Proteomes" id="UP000504640">
    <property type="component" value="Unplaced"/>
</dbReference>
<dbReference type="GO" id="GO:0006644">
    <property type="term" value="P:phospholipid metabolic process"/>
    <property type="evidence" value="ECO:0007669"/>
    <property type="project" value="InterPro"/>
</dbReference>
<organism evidence="8 9">
    <name type="scientific">Sapajus apella</name>
    <name type="common">Brown-capped capuchin</name>
    <name type="synonym">Cebus apella</name>
    <dbReference type="NCBI Taxonomy" id="9515"/>
    <lineage>
        <taxon>Eukaryota</taxon>
        <taxon>Metazoa</taxon>
        <taxon>Chordata</taxon>
        <taxon>Craniata</taxon>
        <taxon>Vertebrata</taxon>
        <taxon>Euteleostomi</taxon>
        <taxon>Mammalia</taxon>
        <taxon>Eutheria</taxon>
        <taxon>Euarchontoglires</taxon>
        <taxon>Primates</taxon>
        <taxon>Haplorrhini</taxon>
        <taxon>Platyrrhini</taxon>
        <taxon>Cebidae</taxon>
        <taxon>Cebinae</taxon>
        <taxon>Sapajus</taxon>
    </lineage>
</organism>
<evidence type="ECO:0000256" key="1">
    <source>
        <dbReference type="ARBA" id="ARBA00004141"/>
    </source>
</evidence>
<evidence type="ECO:0000256" key="4">
    <source>
        <dbReference type="ARBA" id="ARBA00022989"/>
    </source>
</evidence>
<dbReference type="GeneID" id="116546373"/>
<dbReference type="GO" id="GO:0008195">
    <property type="term" value="F:phosphatidate phosphatase activity"/>
    <property type="evidence" value="ECO:0007669"/>
    <property type="project" value="TreeGrafter"/>
</dbReference>
<sequence length="176" mass="19834">SLCSWDLVACNVSSSHIEPSLLREGRGRGEVGRCRVSPRPLTCCLSFPRLSFYSGHASFGMYCMVFLALYVQARLCWKWARLLRPTVQFFLVAFALYVGYTRVSDHKHHWSDVLAGLLQGALVAGLTVCYISDFFKARPPHHCPKEEELERKPSLSLTVTLGEADHNHYGYPHSSS</sequence>
<keyword evidence="5 6" id="KW-0472">Membrane</keyword>